<keyword evidence="1" id="KW-1133">Transmembrane helix</keyword>
<reference evidence="3 4" key="1">
    <citation type="submission" date="2017-11" db="EMBL/GenBank/DDBJ databases">
        <title>Genome sequence of Entomoplasma lucivorax PIPN-2 (ATCC 49196).</title>
        <authorList>
            <person name="Lo W.-S."/>
            <person name="Gasparich G.E."/>
            <person name="Kuo C.-H."/>
        </authorList>
    </citation>
    <scope>NUCLEOTIDE SEQUENCE [LARGE SCALE GENOMIC DNA]</scope>
    <source>
        <strain evidence="3 4">PIPN-2</strain>
    </source>
</reference>
<protein>
    <recommendedName>
        <fullName evidence="2">Transcobalamin-like C-terminal domain-containing protein</fullName>
    </recommendedName>
</protein>
<name>A0A2S5R9Z8_9MOLU</name>
<feature type="domain" description="Transcobalamin-like C-terminal" evidence="2">
    <location>
        <begin position="91"/>
        <end position="141"/>
    </location>
</feature>
<feature type="transmembrane region" description="Helical" evidence="1">
    <location>
        <begin position="12"/>
        <end position="33"/>
    </location>
</feature>
<organism evidence="3 4">
    <name type="scientific">Williamsoniiplasma lucivorax</name>
    <dbReference type="NCBI Taxonomy" id="209274"/>
    <lineage>
        <taxon>Bacteria</taxon>
        <taxon>Bacillati</taxon>
        <taxon>Mycoplasmatota</taxon>
        <taxon>Mollicutes</taxon>
        <taxon>Entomoplasmatales</taxon>
        <taxon>Williamsoniiplasma</taxon>
    </lineage>
</organism>
<evidence type="ECO:0000259" key="2">
    <source>
        <dbReference type="Pfam" id="PF14478"/>
    </source>
</evidence>
<evidence type="ECO:0000313" key="3">
    <source>
        <dbReference type="EMBL" id="PPE04154.1"/>
    </source>
</evidence>
<comment type="caution">
    <text evidence="3">The sequence shown here is derived from an EMBL/GenBank/DDBJ whole genome shotgun (WGS) entry which is preliminary data.</text>
</comment>
<proteinExistence type="predicted"/>
<keyword evidence="1" id="KW-0812">Transmembrane</keyword>
<dbReference type="Proteomes" id="UP000237865">
    <property type="component" value="Unassembled WGS sequence"/>
</dbReference>
<keyword evidence="4" id="KW-1185">Reference proteome</keyword>
<dbReference type="InterPro" id="IPR027954">
    <property type="entry name" value="Transcobalamin-like_C"/>
</dbReference>
<keyword evidence="1" id="KW-0472">Membrane</keyword>
<dbReference type="Gene3D" id="2.170.130.30">
    <property type="match status" value="1"/>
</dbReference>
<gene>
    <name evidence="3" type="ORF">ELUCI_v1c09340</name>
</gene>
<accession>A0A2S5R9Z8</accession>
<evidence type="ECO:0000256" key="1">
    <source>
        <dbReference type="SAM" id="Phobius"/>
    </source>
</evidence>
<dbReference type="EMBL" id="PHNE01000006">
    <property type="protein sequence ID" value="PPE04154.1"/>
    <property type="molecule type" value="Genomic_DNA"/>
</dbReference>
<dbReference type="RefSeq" id="WP_028126882.1">
    <property type="nucleotide sequence ID" value="NZ_PHNE01000006.1"/>
</dbReference>
<dbReference type="AlphaFoldDB" id="A0A2S5R9Z8"/>
<dbReference type="Pfam" id="PF14478">
    <property type="entry name" value="DUF4430"/>
    <property type="match status" value="1"/>
</dbReference>
<evidence type="ECO:0000313" key="4">
    <source>
        <dbReference type="Proteomes" id="UP000237865"/>
    </source>
</evidence>
<sequence length="169" mass="19637">MTNPPSNKGLKIAVIIMAIILVIGFAFTAFGFIQFQKFKSQIKDRSPIKLVMRSHKKFNKQGNPTNYKVRILENEPGYLEFSETLDSKWFGETAADYLWENRTDEKIKMNLRYPVIGLFLDGINGLETDSKNKDYWMYESNVAGMKSLNDTFLVDFILIDFTYERYTPS</sequence>